<sequence>MKHFVVLVLFFAAFVFEFDAKPFYTLRNVRPKKMDPDKLEGLKQAIHDLFEQNFNKEEFKKGLIHFVKAFGDKEILEAWYSVTFGDKEILEAWYSFPKSERNCINQAQNIIYTDIFKDQKYTPVEVHNFIKISCPNSTEQIQKLHALHIQKLKEAINKIRNEVEKLPASIQDVIKKLYRGLKKIGFEHDNAKLRAAFLPFFQQLLEIPDEDFQKLAELCPDFAPILTGDLKKPAGVIIHKFIKFCKTGNEDAFDEEFFRAIGKFIPFLQKQFEKLIQAIKNAPEQDLPDFVVQGLEEEINEVIDQIWYAPKGVGGTLGDEKMVDDDKFGTINQINFVV</sequence>
<dbReference type="WBParaSite" id="ACRNAN_scaffold3746.g28167.t2">
    <property type="protein sequence ID" value="ACRNAN_scaffold3746.g28167.t2"/>
    <property type="gene ID" value="ACRNAN_scaffold3746.g28167"/>
</dbReference>
<feature type="chain" id="PRO_5037540286" evidence="1">
    <location>
        <begin position="21"/>
        <end position="338"/>
    </location>
</feature>
<keyword evidence="2" id="KW-1185">Reference proteome</keyword>
<dbReference type="Proteomes" id="UP000887540">
    <property type="component" value="Unplaced"/>
</dbReference>
<evidence type="ECO:0000313" key="3">
    <source>
        <dbReference type="WBParaSite" id="ACRNAN_scaffold3746.g28167.t2"/>
    </source>
</evidence>
<feature type="signal peptide" evidence="1">
    <location>
        <begin position="1"/>
        <end position="20"/>
    </location>
</feature>
<organism evidence="2 3">
    <name type="scientific">Acrobeloides nanus</name>
    <dbReference type="NCBI Taxonomy" id="290746"/>
    <lineage>
        <taxon>Eukaryota</taxon>
        <taxon>Metazoa</taxon>
        <taxon>Ecdysozoa</taxon>
        <taxon>Nematoda</taxon>
        <taxon>Chromadorea</taxon>
        <taxon>Rhabditida</taxon>
        <taxon>Tylenchina</taxon>
        <taxon>Cephalobomorpha</taxon>
        <taxon>Cephaloboidea</taxon>
        <taxon>Cephalobidae</taxon>
        <taxon>Acrobeloides</taxon>
    </lineage>
</organism>
<dbReference type="AlphaFoldDB" id="A0A914DSM6"/>
<keyword evidence="1" id="KW-0732">Signal</keyword>
<protein>
    <submittedName>
        <fullName evidence="3">Uncharacterized protein</fullName>
    </submittedName>
</protein>
<evidence type="ECO:0000256" key="1">
    <source>
        <dbReference type="SAM" id="SignalP"/>
    </source>
</evidence>
<name>A0A914DSM6_9BILA</name>
<evidence type="ECO:0000313" key="2">
    <source>
        <dbReference type="Proteomes" id="UP000887540"/>
    </source>
</evidence>
<accession>A0A914DSM6</accession>
<proteinExistence type="predicted"/>
<reference evidence="3" key="1">
    <citation type="submission" date="2022-11" db="UniProtKB">
        <authorList>
            <consortium name="WormBaseParasite"/>
        </authorList>
    </citation>
    <scope>IDENTIFICATION</scope>
</reference>